<organism evidence="4 5">
    <name type="scientific">Micromonospora vulcania</name>
    <dbReference type="NCBI Taxonomy" id="1441873"/>
    <lineage>
        <taxon>Bacteria</taxon>
        <taxon>Bacillati</taxon>
        <taxon>Actinomycetota</taxon>
        <taxon>Actinomycetes</taxon>
        <taxon>Micromonosporales</taxon>
        <taxon>Micromonosporaceae</taxon>
        <taxon>Micromonospora</taxon>
    </lineage>
</organism>
<feature type="domain" description="N-acetyltransferase" evidence="3">
    <location>
        <begin position="3"/>
        <end position="152"/>
    </location>
</feature>
<evidence type="ECO:0000313" key="5">
    <source>
        <dbReference type="Proteomes" id="UP001596226"/>
    </source>
</evidence>
<dbReference type="CDD" id="cd04301">
    <property type="entry name" value="NAT_SF"/>
    <property type="match status" value="1"/>
</dbReference>
<dbReference type="InterPro" id="IPR016181">
    <property type="entry name" value="Acyl_CoA_acyltransferase"/>
</dbReference>
<protein>
    <submittedName>
        <fullName evidence="4">GNAT family N-acetyltransferase</fullName>
        <ecNumber evidence="4">2.3.-.-</ecNumber>
    </submittedName>
</protein>
<dbReference type="InterPro" id="IPR000182">
    <property type="entry name" value="GNAT_dom"/>
</dbReference>
<gene>
    <name evidence="4" type="ORF">ACFQGL_16915</name>
</gene>
<reference evidence="5" key="1">
    <citation type="journal article" date="2019" name="Int. J. Syst. Evol. Microbiol.">
        <title>The Global Catalogue of Microorganisms (GCM) 10K type strain sequencing project: providing services to taxonomists for standard genome sequencing and annotation.</title>
        <authorList>
            <consortium name="The Broad Institute Genomics Platform"/>
            <consortium name="The Broad Institute Genome Sequencing Center for Infectious Disease"/>
            <person name="Wu L."/>
            <person name="Ma J."/>
        </authorList>
    </citation>
    <scope>NUCLEOTIDE SEQUENCE [LARGE SCALE GENOMIC DNA]</scope>
    <source>
        <strain evidence="5">CGMCC 4.7144</strain>
    </source>
</reference>
<comment type="caution">
    <text evidence="4">The sequence shown here is derived from an EMBL/GenBank/DDBJ whole genome shotgun (WGS) entry which is preliminary data.</text>
</comment>
<dbReference type="Proteomes" id="UP001596226">
    <property type="component" value="Unassembled WGS sequence"/>
</dbReference>
<keyword evidence="2 4" id="KW-0012">Acyltransferase</keyword>
<keyword evidence="1 4" id="KW-0808">Transferase</keyword>
<evidence type="ECO:0000313" key="4">
    <source>
        <dbReference type="EMBL" id="MFC5925026.1"/>
    </source>
</evidence>
<dbReference type="InterPro" id="IPR050832">
    <property type="entry name" value="Bact_Acetyltransf"/>
</dbReference>
<dbReference type="SUPFAM" id="SSF55729">
    <property type="entry name" value="Acyl-CoA N-acyltransferases (Nat)"/>
    <property type="match status" value="1"/>
</dbReference>
<dbReference type="EC" id="2.3.-.-" evidence="4"/>
<evidence type="ECO:0000256" key="2">
    <source>
        <dbReference type="ARBA" id="ARBA00023315"/>
    </source>
</evidence>
<dbReference type="Gene3D" id="3.40.630.30">
    <property type="match status" value="1"/>
</dbReference>
<dbReference type="RefSeq" id="WP_377512790.1">
    <property type="nucleotide sequence ID" value="NZ_JBHSQS010000009.1"/>
</dbReference>
<dbReference type="PANTHER" id="PTHR43877">
    <property type="entry name" value="AMINOALKYLPHOSPHONATE N-ACETYLTRANSFERASE-RELATED-RELATED"/>
    <property type="match status" value="1"/>
</dbReference>
<dbReference type="Pfam" id="PF13673">
    <property type="entry name" value="Acetyltransf_10"/>
    <property type="match status" value="1"/>
</dbReference>
<proteinExistence type="predicted"/>
<accession>A0ABW1H6T6</accession>
<dbReference type="EMBL" id="JBHSQS010000009">
    <property type="protein sequence ID" value="MFC5925026.1"/>
    <property type="molecule type" value="Genomic_DNA"/>
</dbReference>
<sequence>MRMTVRAATAADAAVLGGLRWRRLTEERGYTGTDRADFLAMFSAWVTAHLSTHLPFLAEADDEAVGMAWLMVADRVPTPVHRVRRSGDVQSVYVVPELRDGGIGAALLEAVLAEARKLDLEHVTVHSSVRAVPFYQRVGFQHDQTWLRWQPE</sequence>
<evidence type="ECO:0000256" key="1">
    <source>
        <dbReference type="ARBA" id="ARBA00022679"/>
    </source>
</evidence>
<keyword evidence="5" id="KW-1185">Reference proteome</keyword>
<dbReference type="GO" id="GO:0016746">
    <property type="term" value="F:acyltransferase activity"/>
    <property type="evidence" value="ECO:0007669"/>
    <property type="project" value="UniProtKB-KW"/>
</dbReference>
<name>A0ABW1H6T6_9ACTN</name>
<evidence type="ECO:0000259" key="3">
    <source>
        <dbReference type="PROSITE" id="PS51186"/>
    </source>
</evidence>
<dbReference type="PROSITE" id="PS51186">
    <property type="entry name" value="GNAT"/>
    <property type="match status" value="1"/>
</dbReference>